<comment type="pathway">
    <text evidence="1">Siderophore biosynthesis.</text>
</comment>
<dbReference type="PANTHER" id="PTHR34384">
    <property type="entry name" value="L-2,3-DIAMINOPROPANOATE--CITRATE LIGASE"/>
    <property type="match status" value="1"/>
</dbReference>
<dbReference type="OrthoDB" id="495728at2"/>
<evidence type="ECO:0000313" key="4">
    <source>
        <dbReference type="EMBL" id="THV20220.1"/>
    </source>
</evidence>
<feature type="domain" description="Aerobactin siderophore biosynthesis IucA/IucC-like C-terminal" evidence="3">
    <location>
        <begin position="387"/>
        <end position="556"/>
    </location>
</feature>
<dbReference type="InterPro" id="IPR037455">
    <property type="entry name" value="LucA/IucC-like"/>
</dbReference>
<dbReference type="EMBL" id="STGV01000008">
    <property type="protein sequence ID" value="THV20220.1"/>
    <property type="molecule type" value="Genomic_DNA"/>
</dbReference>
<gene>
    <name evidence="4" type="ORF">FAA97_19435</name>
</gene>
<dbReference type="InterPro" id="IPR007310">
    <property type="entry name" value="Aerobactin_biosyn_IucA/IucC_N"/>
</dbReference>
<keyword evidence="5" id="KW-1185">Reference proteome</keyword>
<protein>
    <submittedName>
        <fullName evidence="4">Rhizobactin siderophore biosynthesis protein RhsF</fullName>
    </submittedName>
</protein>
<accession>A0A4S8NS80</accession>
<dbReference type="Pfam" id="PF04183">
    <property type="entry name" value="IucA_IucC"/>
    <property type="match status" value="1"/>
</dbReference>
<evidence type="ECO:0000313" key="5">
    <source>
        <dbReference type="Proteomes" id="UP000308828"/>
    </source>
</evidence>
<dbReference type="PANTHER" id="PTHR34384:SF6">
    <property type="entry name" value="STAPHYLOFERRIN B SYNTHASE"/>
    <property type="match status" value="1"/>
</dbReference>
<dbReference type="Gene3D" id="6.10.250.3370">
    <property type="match status" value="1"/>
</dbReference>
<evidence type="ECO:0000256" key="1">
    <source>
        <dbReference type="ARBA" id="ARBA00004924"/>
    </source>
</evidence>
<dbReference type="InterPro" id="IPR022770">
    <property type="entry name" value="IucA/IucC-like_C"/>
</dbReference>
<dbReference type="AlphaFoldDB" id="A0A4S8NS80"/>
<dbReference type="RefSeq" id="WP_136600237.1">
    <property type="nucleotide sequence ID" value="NZ_STGV01000008.1"/>
</dbReference>
<sequence>MPLPLDLPAQPEERVLRQLVSALLFEGIALSDSRGANDGTTNLQIGAGEARAALRRGPFGRPRLTPGSIELRCPETRGWTLGDLNRLIDVLPAPEASRKTLLDELKSTIRFLDQDGIVTTVSDRRALSFDRLDCALAEAHPYHPCFKSRTGFSLDDNALFGPEAGRAFRLHWLAVERQHVREALPCDSDQFWQDELGEGHAARVLSRMKRKGLSHESHALVPIHPWQWRHLKDGLLADWIADGRVTSLGENGDPYRATQSIRTLVNHADPTRAHVKLPLDIVNTSSMRGLEPHSIVTAPHLSHWLAGLIEGDEDFNSRYPVEVLQEYAGIRVDAHGALDGKLGVMLRESPKIRPGEQAVPFNALMMLEADGQPFIAPWIAQHGLRPWLQRMLEVAILPVWHLMVHHGVALEAHGQNMILVLRNGWPERLILRDFHESVEFCPALLRRPQDLPNFVAIDPVYEGAPSDAYYWTDHANELRELVMDCLFIYCLTEVSLLIETAYGLTEHAFWSMVSELLDGYGEQYADEARLSLFAHDQPEISTESLLSRKLFRDRSLYRHRVPNPLGPRERSDQP</sequence>
<dbReference type="Proteomes" id="UP000308828">
    <property type="component" value="Unassembled WGS sequence"/>
</dbReference>
<reference evidence="4 5" key="1">
    <citation type="submission" date="2019-04" db="EMBL/GenBank/DDBJ databases">
        <title>Genome sequence of strain shin9-1.</title>
        <authorList>
            <person name="Gao J."/>
            <person name="Sun J."/>
        </authorList>
    </citation>
    <scope>NUCLEOTIDE SEQUENCE [LARGE SCALE GENOMIC DNA]</scope>
    <source>
        <strain evidence="5">shin9-1</strain>
    </source>
</reference>
<dbReference type="Gene3D" id="1.10.510.40">
    <property type="match status" value="1"/>
</dbReference>
<dbReference type="GO" id="GO:0019290">
    <property type="term" value="P:siderophore biosynthetic process"/>
    <property type="evidence" value="ECO:0007669"/>
    <property type="project" value="InterPro"/>
</dbReference>
<evidence type="ECO:0000259" key="2">
    <source>
        <dbReference type="Pfam" id="PF04183"/>
    </source>
</evidence>
<evidence type="ECO:0000259" key="3">
    <source>
        <dbReference type="Pfam" id="PF06276"/>
    </source>
</evidence>
<dbReference type="GO" id="GO:0016881">
    <property type="term" value="F:acid-amino acid ligase activity"/>
    <property type="evidence" value="ECO:0007669"/>
    <property type="project" value="UniProtKB-ARBA"/>
</dbReference>
<proteinExistence type="predicted"/>
<organism evidence="4 5">
    <name type="scientific">Peteryoungia ipomoeae</name>
    <dbReference type="NCBI Taxonomy" id="1210932"/>
    <lineage>
        <taxon>Bacteria</taxon>
        <taxon>Pseudomonadati</taxon>
        <taxon>Pseudomonadota</taxon>
        <taxon>Alphaproteobacteria</taxon>
        <taxon>Hyphomicrobiales</taxon>
        <taxon>Rhizobiaceae</taxon>
        <taxon>Peteryoungia</taxon>
    </lineage>
</organism>
<feature type="domain" description="Aerobactin siderophore biosynthesis IucA/IucC N-terminal" evidence="2">
    <location>
        <begin position="129"/>
        <end position="365"/>
    </location>
</feature>
<dbReference type="Pfam" id="PF06276">
    <property type="entry name" value="FhuF"/>
    <property type="match status" value="1"/>
</dbReference>
<name>A0A4S8NS80_9HYPH</name>
<comment type="caution">
    <text evidence="4">The sequence shown here is derived from an EMBL/GenBank/DDBJ whole genome shotgun (WGS) entry which is preliminary data.</text>
</comment>